<feature type="transmembrane region" description="Helical" evidence="7">
    <location>
        <begin position="129"/>
        <end position="150"/>
    </location>
</feature>
<feature type="domain" description="Cation efflux protein cytoplasmic" evidence="9">
    <location>
        <begin position="231"/>
        <end position="302"/>
    </location>
</feature>
<evidence type="ECO:0000256" key="1">
    <source>
        <dbReference type="ARBA" id="ARBA00004141"/>
    </source>
</evidence>
<evidence type="ECO:0000313" key="11">
    <source>
        <dbReference type="Proteomes" id="UP000051999"/>
    </source>
</evidence>
<dbReference type="PATRIC" id="fig|1114972.6.peg.2439"/>
<feature type="domain" description="Cation efflux protein transmembrane" evidence="8">
    <location>
        <begin position="29"/>
        <end position="222"/>
    </location>
</feature>
<dbReference type="SUPFAM" id="SSF161111">
    <property type="entry name" value="Cation efflux protein transmembrane domain-like"/>
    <property type="match status" value="1"/>
</dbReference>
<accession>A0A0R1RKZ2</accession>
<dbReference type="Pfam" id="PF01545">
    <property type="entry name" value="Cation_efflux"/>
    <property type="match status" value="1"/>
</dbReference>
<evidence type="ECO:0000256" key="3">
    <source>
        <dbReference type="ARBA" id="ARBA00022448"/>
    </source>
</evidence>
<dbReference type="InterPro" id="IPR036837">
    <property type="entry name" value="Cation_efflux_CTD_sf"/>
</dbReference>
<keyword evidence="11" id="KW-1185">Reference proteome</keyword>
<evidence type="ECO:0000259" key="9">
    <source>
        <dbReference type="Pfam" id="PF16916"/>
    </source>
</evidence>
<dbReference type="PANTHER" id="PTHR43840:SF50">
    <property type="entry name" value="MANGANESE EFFLUX SYSTEM PROTEIN MNES"/>
    <property type="match status" value="1"/>
</dbReference>
<dbReference type="Proteomes" id="UP000051999">
    <property type="component" value="Unassembled WGS sequence"/>
</dbReference>
<feature type="transmembrane region" description="Helical" evidence="7">
    <location>
        <begin position="96"/>
        <end position="123"/>
    </location>
</feature>
<comment type="subcellular location">
    <subcellularLocation>
        <location evidence="1">Membrane</location>
        <topology evidence="1">Multi-pass membrane protein</topology>
    </subcellularLocation>
</comment>
<dbReference type="GO" id="GO:0016020">
    <property type="term" value="C:membrane"/>
    <property type="evidence" value="ECO:0007669"/>
    <property type="project" value="UniProtKB-SubCell"/>
</dbReference>
<evidence type="ECO:0000259" key="8">
    <source>
        <dbReference type="Pfam" id="PF01545"/>
    </source>
</evidence>
<evidence type="ECO:0000256" key="7">
    <source>
        <dbReference type="SAM" id="Phobius"/>
    </source>
</evidence>
<feature type="transmembrane region" description="Helical" evidence="7">
    <location>
        <begin position="25"/>
        <end position="46"/>
    </location>
</feature>
<comment type="similarity">
    <text evidence="2">Belongs to the cation diffusion facilitator (CDF) transporter (TC 2.A.4) family.</text>
</comment>
<dbReference type="GO" id="GO:0008324">
    <property type="term" value="F:monoatomic cation transmembrane transporter activity"/>
    <property type="evidence" value="ECO:0007669"/>
    <property type="project" value="InterPro"/>
</dbReference>
<dbReference type="InterPro" id="IPR027470">
    <property type="entry name" value="Cation_efflux_CTD"/>
</dbReference>
<gene>
    <name evidence="10" type="ORF">FD35_GL002376</name>
</gene>
<proteinExistence type="inferred from homology"/>
<dbReference type="InterPro" id="IPR002524">
    <property type="entry name" value="Cation_efflux"/>
</dbReference>
<name>A0A0R1RKZ2_9LACO</name>
<keyword evidence="4 7" id="KW-0812">Transmembrane</keyword>
<keyword evidence="5 7" id="KW-1133">Transmembrane helix</keyword>
<dbReference type="PANTHER" id="PTHR43840">
    <property type="entry name" value="MITOCHONDRIAL METAL TRANSPORTER 1-RELATED"/>
    <property type="match status" value="1"/>
</dbReference>
<dbReference type="InterPro" id="IPR050291">
    <property type="entry name" value="CDF_Transporter"/>
</dbReference>
<protein>
    <submittedName>
        <fullName evidence="10">Cation diffusion facilitator family transporter</fullName>
    </submittedName>
</protein>
<dbReference type="AlphaFoldDB" id="A0A0R1RKZ2"/>
<evidence type="ECO:0000256" key="5">
    <source>
        <dbReference type="ARBA" id="ARBA00022989"/>
    </source>
</evidence>
<sequence>MSKEVAVSQKLQTNSKRKMAIAKRLIYLNMSVYLLMSIGELIVGHFSHAMVLVADGKNNVTGVMSSILLLVGLHFSSLPRDTMHQEGHWQYETIAVFLTGIIMDLVGLNCLWSAGRSIAAIIIGRASQIRIIAAYAAAISGTLMLVISHINHLIGVRAHDSSLIASARDSLSDALTSYGTMLAILLAYWLRINWFDGLSTFILGLYIIINGNQILSTSAEKLSNGFNPKLQSQIWHFIDQFDDVIHTDYVNGRFTGDNIIIEAEIMVDNRLTTADSYRLCKAIEGEIQTHLPVLYCCIQVRPNALESKK</sequence>
<dbReference type="Gene3D" id="1.20.1510.10">
    <property type="entry name" value="Cation efflux protein transmembrane domain"/>
    <property type="match status" value="1"/>
</dbReference>
<dbReference type="InterPro" id="IPR058533">
    <property type="entry name" value="Cation_efflux_TM"/>
</dbReference>
<comment type="caution">
    <text evidence="10">The sequence shown here is derived from an EMBL/GenBank/DDBJ whole genome shotgun (WGS) entry which is preliminary data.</text>
</comment>
<dbReference type="STRING" id="1114972.FD35_GL002376"/>
<dbReference type="Gene3D" id="3.30.70.1350">
    <property type="entry name" value="Cation efflux protein, cytoplasmic domain"/>
    <property type="match status" value="1"/>
</dbReference>
<keyword evidence="6 7" id="KW-0472">Membrane</keyword>
<feature type="transmembrane region" description="Helical" evidence="7">
    <location>
        <begin position="197"/>
        <end position="215"/>
    </location>
</feature>
<evidence type="ECO:0000256" key="2">
    <source>
        <dbReference type="ARBA" id="ARBA00008114"/>
    </source>
</evidence>
<dbReference type="InterPro" id="IPR027469">
    <property type="entry name" value="Cation_efflux_TMD_sf"/>
</dbReference>
<dbReference type="EMBL" id="AZFF01000006">
    <property type="protein sequence ID" value="KRL55844.1"/>
    <property type="molecule type" value="Genomic_DNA"/>
</dbReference>
<keyword evidence="3" id="KW-0813">Transport</keyword>
<organism evidence="10 11">
    <name type="scientific">Furfurilactobacillus rossiae DSM 15814</name>
    <dbReference type="NCBI Taxonomy" id="1114972"/>
    <lineage>
        <taxon>Bacteria</taxon>
        <taxon>Bacillati</taxon>
        <taxon>Bacillota</taxon>
        <taxon>Bacilli</taxon>
        <taxon>Lactobacillales</taxon>
        <taxon>Lactobacillaceae</taxon>
        <taxon>Furfurilactobacillus</taxon>
    </lineage>
</organism>
<dbReference type="eggNOG" id="COG0053">
    <property type="taxonomic scope" value="Bacteria"/>
</dbReference>
<dbReference type="RefSeq" id="WP_017261342.1">
    <property type="nucleotide sequence ID" value="NZ_AUAW01000008.1"/>
</dbReference>
<dbReference type="Pfam" id="PF16916">
    <property type="entry name" value="ZT_dimer"/>
    <property type="match status" value="1"/>
</dbReference>
<reference evidence="10 11" key="1">
    <citation type="journal article" date="2015" name="Genome Announc.">
        <title>Expanding the biotechnology potential of lactobacilli through comparative genomics of 213 strains and associated genera.</title>
        <authorList>
            <person name="Sun Z."/>
            <person name="Harris H.M."/>
            <person name="McCann A."/>
            <person name="Guo C."/>
            <person name="Argimon S."/>
            <person name="Zhang W."/>
            <person name="Yang X."/>
            <person name="Jeffery I.B."/>
            <person name="Cooney J.C."/>
            <person name="Kagawa T.F."/>
            <person name="Liu W."/>
            <person name="Song Y."/>
            <person name="Salvetti E."/>
            <person name="Wrobel A."/>
            <person name="Rasinkangas P."/>
            <person name="Parkhill J."/>
            <person name="Rea M.C."/>
            <person name="O'Sullivan O."/>
            <person name="Ritari J."/>
            <person name="Douillard F.P."/>
            <person name="Paul Ross R."/>
            <person name="Yang R."/>
            <person name="Briner A.E."/>
            <person name="Felis G.E."/>
            <person name="de Vos W.M."/>
            <person name="Barrangou R."/>
            <person name="Klaenhammer T.R."/>
            <person name="Caufield P.W."/>
            <person name="Cui Y."/>
            <person name="Zhang H."/>
            <person name="O'Toole P.W."/>
        </authorList>
    </citation>
    <scope>NUCLEOTIDE SEQUENCE [LARGE SCALE GENOMIC DNA]</scope>
    <source>
        <strain evidence="10 11">DSM 15814</strain>
    </source>
</reference>
<evidence type="ECO:0000256" key="4">
    <source>
        <dbReference type="ARBA" id="ARBA00022692"/>
    </source>
</evidence>
<evidence type="ECO:0000256" key="6">
    <source>
        <dbReference type="ARBA" id="ARBA00023136"/>
    </source>
</evidence>
<dbReference type="NCBIfam" id="TIGR01297">
    <property type="entry name" value="CDF"/>
    <property type="match status" value="1"/>
</dbReference>
<dbReference type="SUPFAM" id="SSF160240">
    <property type="entry name" value="Cation efflux protein cytoplasmic domain-like"/>
    <property type="match status" value="1"/>
</dbReference>
<evidence type="ECO:0000313" key="10">
    <source>
        <dbReference type="EMBL" id="KRL55844.1"/>
    </source>
</evidence>